<evidence type="ECO:0000313" key="4">
    <source>
        <dbReference type="EMBL" id="OTP78267.1"/>
    </source>
</evidence>
<dbReference type="RefSeq" id="WP_075357467.1">
    <property type="nucleotide sequence ID" value="NZ_MSRG01000012.1"/>
</dbReference>
<keyword evidence="1" id="KW-1133">Transmembrane helix</keyword>
<reference evidence="3 5" key="1">
    <citation type="submission" date="2017-03" db="EMBL/GenBank/DDBJ databases">
        <title>Genome analysis of strain PAMC 26510.</title>
        <authorList>
            <person name="Oh H.-M."/>
            <person name="Yang J.-A."/>
        </authorList>
    </citation>
    <scope>NUCLEOTIDE SEQUENCE [LARGE SCALE GENOMIC DNA]</scope>
    <source>
        <strain evidence="3 5">PAMC 26510</strain>
    </source>
</reference>
<organism evidence="3 5">
    <name type="scientific">Caballeronia sordidicola</name>
    <name type="common">Burkholderia sordidicola</name>
    <dbReference type="NCBI Taxonomy" id="196367"/>
    <lineage>
        <taxon>Bacteria</taxon>
        <taxon>Pseudomonadati</taxon>
        <taxon>Pseudomonadota</taxon>
        <taxon>Betaproteobacteria</taxon>
        <taxon>Burkholderiales</taxon>
        <taxon>Burkholderiaceae</taxon>
        <taxon>Caballeronia</taxon>
    </lineage>
</organism>
<keyword evidence="1" id="KW-0812">Transmembrane</keyword>
<dbReference type="Proteomes" id="UP000195221">
    <property type="component" value="Unassembled WGS sequence"/>
</dbReference>
<dbReference type="EMBL" id="NBTZ01000026">
    <property type="protein sequence ID" value="OTP78267.1"/>
    <property type="molecule type" value="Genomic_DNA"/>
</dbReference>
<feature type="domain" description="TadE-like" evidence="2">
    <location>
        <begin position="31"/>
        <end position="68"/>
    </location>
</feature>
<comment type="caution">
    <text evidence="3">The sequence shown here is derived from an EMBL/GenBank/DDBJ whole genome shotgun (WGS) entry which is preliminary data.</text>
</comment>
<gene>
    <name evidence="3" type="ORF">PAMC26510_07800</name>
    <name evidence="4" type="ORF">PAMC26577_06410</name>
</gene>
<dbReference type="Pfam" id="PF07811">
    <property type="entry name" value="TadE"/>
    <property type="match status" value="1"/>
</dbReference>
<reference evidence="4 6" key="2">
    <citation type="submission" date="2017-03" db="EMBL/GenBank/DDBJ databases">
        <title>Genome analysis of strain PAMC 26577.</title>
        <authorList>
            <person name="Oh H.-M."/>
            <person name="Yang J.-A."/>
        </authorList>
    </citation>
    <scope>NUCLEOTIDE SEQUENCE [LARGE SCALE GENOMIC DNA]</scope>
    <source>
        <strain evidence="4 6">PAMC 26577</strain>
    </source>
</reference>
<sequence>MKNTFKSRRPLSITRVGSHARLRRFLRADGGSVAIEFVLIVPLMFLVLLGFTEIYLYMRAVSIVERTAFTLANSVGQMTQVINDPSTATASNLGAIWQAASVIAAPNDLQGKGGVILTSICDNTNNCGANVVQLIPPTKGSPTISWSQKASWMSKNGPSSKITSSSILPSGWPFYAGDSATAVEVFYTYTPFAMTAPFWSNAPLTLTIYKVVYVRQRSGQPLKLAASS</sequence>
<feature type="transmembrane region" description="Helical" evidence="1">
    <location>
        <begin position="33"/>
        <end position="58"/>
    </location>
</feature>
<proteinExistence type="predicted"/>
<protein>
    <recommendedName>
        <fullName evidence="2">TadE-like domain-containing protein</fullName>
    </recommendedName>
</protein>
<evidence type="ECO:0000313" key="6">
    <source>
        <dbReference type="Proteomes" id="UP000195221"/>
    </source>
</evidence>
<dbReference type="EMBL" id="NBTY01000049">
    <property type="protein sequence ID" value="OTP78005.1"/>
    <property type="molecule type" value="Genomic_DNA"/>
</dbReference>
<evidence type="ECO:0000256" key="1">
    <source>
        <dbReference type="SAM" id="Phobius"/>
    </source>
</evidence>
<keyword evidence="1" id="KW-0472">Membrane</keyword>
<accession>A0A242N2V7</accession>
<dbReference type="InterPro" id="IPR012495">
    <property type="entry name" value="TadE-like_dom"/>
</dbReference>
<dbReference type="Proteomes" id="UP000194546">
    <property type="component" value="Unassembled WGS sequence"/>
</dbReference>
<name>A0A242N2V7_CABSO</name>
<evidence type="ECO:0000313" key="5">
    <source>
        <dbReference type="Proteomes" id="UP000194546"/>
    </source>
</evidence>
<evidence type="ECO:0000259" key="2">
    <source>
        <dbReference type="Pfam" id="PF07811"/>
    </source>
</evidence>
<dbReference type="AlphaFoldDB" id="A0A242N2V7"/>
<evidence type="ECO:0000313" key="3">
    <source>
        <dbReference type="EMBL" id="OTP78005.1"/>
    </source>
</evidence>